<gene>
    <name evidence="2" type="ORF">CPT03_08945</name>
</gene>
<name>A0A2D1U4Q9_9SPHI</name>
<reference evidence="2 3" key="1">
    <citation type="submission" date="2017-10" db="EMBL/GenBank/DDBJ databases">
        <title>Whole genome of Pedobacter ginsengisoli T01R-27 isolated from tomato rhizosphere.</title>
        <authorList>
            <person name="Weon H.-Y."/>
            <person name="Lee S.A."/>
            <person name="Sang M.K."/>
            <person name="Song J."/>
        </authorList>
    </citation>
    <scope>NUCLEOTIDE SEQUENCE [LARGE SCALE GENOMIC DNA]</scope>
    <source>
        <strain evidence="2 3">T01R-27</strain>
    </source>
</reference>
<dbReference type="KEGG" id="pgs:CPT03_08945"/>
<sequence>MKKSTKFFATAVAAVALFFTTNASAQKLGIGVNLGVPTKDAYSFTIGADARLQFDVSKQISIPVTTGYTHFLGKEVGGVDVPDFGYIPLKAGVKVFFDESGSGLYGLGELGAAFGVTNGSGTSFLYSPALGYSWSNGLDLGVKYEGLSKGGGNLGQVALRIAYGFKL</sequence>
<keyword evidence="1" id="KW-0732">Signal</keyword>
<evidence type="ECO:0000313" key="2">
    <source>
        <dbReference type="EMBL" id="ATP56590.1"/>
    </source>
</evidence>
<accession>A0A2D1U4Q9</accession>
<keyword evidence="3" id="KW-1185">Reference proteome</keyword>
<dbReference type="AlphaFoldDB" id="A0A2D1U4Q9"/>
<protein>
    <recommendedName>
        <fullName evidence="4">Outer membrane protein beta-barrel domain-containing protein</fullName>
    </recommendedName>
</protein>
<evidence type="ECO:0008006" key="4">
    <source>
        <dbReference type="Google" id="ProtNLM"/>
    </source>
</evidence>
<proteinExistence type="predicted"/>
<dbReference type="OrthoDB" id="791021at2"/>
<evidence type="ECO:0000313" key="3">
    <source>
        <dbReference type="Proteomes" id="UP000223749"/>
    </source>
</evidence>
<dbReference type="EMBL" id="CP024091">
    <property type="protein sequence ID" value="ATP56590.1"/>
    <property type="molecule type" value="Genomic_DNA"/>
</dbReference>
<feature type="chain" id="PRO_5013588324" description="Outer membrane protein beta-barrel domain-containing protein" evidence="1">
    <location>
        <begin position="26"/>
        <end position="167"/>
    </location>
</feature>
<organism evidence="2 3">
    <name type="scientific">Pedobacter ginsengisoli</name>
    <dbReference type="NCBI Taxonomy" id="363852"/>
    <lineage>
        <taxon>Bacteria</taxon>
        <taxon>Pseudomonadati</taxon>
        <taxon>Bacteroidota</taxon>
        <taxon>Sphingobacteriia</taxon>
        <taxon>Sphingobacteriales</taxon>
        <taxon>Sphingobacteriaceae</taxon>
        <taxon>Pedobacter</taxon>
    </lineage>
</organism>
<feature type="signal peptide" evidence="1">
    <location>
        <begin position="1"/>
        <end position="25"/>
    </location>
</feature>
<dbReference type="Proteomes" id="UP000223749">
    <property type="component" value="Chromosome"/>
</dbReference>
<evidence type="ECO:0000256" key="1">
    <source>
        <dbReference type="SAM" id="SignalP"/>
    </source>
</evidence>
<dbReference type="RefSeq" id="WP_099438532.1">
    <property type="nucleotide sequence ID" value="NZ_CP024091.1"/>
</dbReference>